<dbReference type="Gene3D" id="1.10.510.10">
    <property type="entry name" value="Transferase(Phosphotransferase) domain 1"/>
    <property type="match status" value="1"/>
</dbReference>
<gene>
    <name evidence="2" type="ORF">QCA50_020716</name>
</gene>
<evidence type="ECO:0000313" key="2">
    <source>
        <dbReference type="EMBL" id="KAK7676333.1"/>
    </source>
</evidence>
<dbReference type="Proteomes" id="UP001385951">
    <property type="component" value="Unassembled WGS sequence"/>
</dbReference>
<dbReference type="SMART" id="SM00220">
    <property type="entry name" value="S_TKc"/>
    <property type="match status" value="1"/>
</dbReference>
<accession>A0AAW0F8Q2</accession>
<dbReference type="InterPro" id="IPR011009">
    <property type="entry name" value="Kinase-like_dom_sf"/>
</dbReference>
<dbReference type="GO" id="GO:0044773">
    <property type="term" value="P:mitotic DNA damage checkpoint signaling"/>
    <property type="evidence" value="ECO:0007669"/>
    <property type="project" value="TreeGrafter"/>
</dbReference>
<dbReference type="GO" id="GO:0005634">
    <property type="term" value="C:nucleus"/>
    <property type="evidence" value="ECO:0007669"/>
    <property type="project" value="TreeGrafter"/>
</dbReference>
<name>A0AAW0F8Q2_9APHY</name>
<sequence length="407" mass="46586">MDPTKHDDFSVDLNNPELWAHPRAFLDVWDTLHPWFEMRGYILYPRDPNYCYTPRPGEGEPYNLPEETLEYPFAQTLRGDEYYRSFSAKVGLWVAVDSKHRDVVIKTVPSDYDELAIARKLSTEPMKSDPHNCIVPVLEVLQFNAEFSFIIMPRWSAIPYTNGDVFDCLETSFCFTLHMLQALAFLHENGIVHRDISFRNVLVNCNGYTEHIPPVSLRPDDKWQPRFVLCDFDISVIFPPDIPPSERVLPASETSWGELSFHPQDVSDGDATYDPFAFDVACMGAMLCIAIGPTTKAVPLLAPFLDRMITPHISSRYTASEALDAFTEIMRTLSQEFLRQTPAPPFVNIRGAWQNHDRWDGLPDDFVKEHLGPEGPVRPRRKKVSYSPDGSMSSVWVEWDVPIPLPY</sequence>
<evidence type="ECO:0000259" key="1">
    <source>
        <dbReference type="PROSITE" id="PS50011"/>
    </source>
</evidence>
<proteinExistence type="predicted"/>
<reference evidence="2 3" key="1">
    <citation type="submission" date="2022-09" db="EMBL/GenBank/DDBJ databases">
        <authorList>
            <person name="Palmer J.M."/>
        </authorList>
    </citation>
    <scope>NUCLEOTIDE SEQUENCE [LARGE SCALE GENOMIC DNA]</scope>
    <source>
        <strain evidence="2 3">DSM 7382</strain>
    </source>
</reference>
<evidence type="ECO:0000313" key="3">
    <source>
        <dbReference type="Proteomes" id="UP001385951"/>
    </source>
</evidence>
<dbReference type="GO" id="GO:0005524">
    <property type="term" value="F:ATP binding"/>
    <property type="evidence" value="ECO:0007669"/>
    <property type="project" value="InterPro"/>
</dbReference>
<dbReference type="GO" id="GO:0004674">
    <property type="term" value="F:protein serine/threonine kinase activity"/>
    <property type="evidence" value="ECO:0007669"/>
    <property type="project" value="TreeGrafter"/>
</dbReference>
<protein>
    <recommendedName>
        <fullName evidence="1">Protein kinase domain-containing protein</fullName>
    </recommendedName>
</protein>
<dbReference type="InterPro" id="IPR001245">
    <property type="entry name" value="Ser-Thr/Tyr_kinase_cat_dom"/>
</dbReference>
<dbReference type="AlphaFoldDB" id="A0AAW0F8Q2"/>
<dbReference type="PROSITE" id="PS00109">
    <property type="entry name" value="PROTEIN_KINASE_TYR"/>
    <property type="match status" value="1"/>
</dbReference>
<dbReference type="SUPFAM" id="SSF56112">
    <property type="entry name" value="Protein kinase-like (PK-like)"/>
    <property type="match status" value="1"/>
</dbReference>
<comment type="caution">
    <text evidence="2">The sequence shown here is derived from an EMBL/GenBank/DDBJ whole genome shotgun (WGS) entry which is preliminary data.</text>
</comment>
<dbReference type="PANTHER" id="PTHR44167">
    <property type="entry name" value="OVARIAN-SPECIFIC SERINE/THREONINE-PROTEIN KINASE LOK-RELATED"/>
    <property type="match status" value="1"/>
</dbReference>
<feature type="domain" description="Protein kinase" evidence="1">
    <location>
        <begin position="71"/>
        <end position="397"/>
    </location>
</feature>
<dbReference type="PANTHER" id="PTHR44167:SF30">
    <property type="entry name" value="PHOSPHORYLASE KINASE"/>
    <property type="match status" value="1"/>
</dbReference>
<dbReference type="EMBL" id="JASBNA010000122">
    <property type="protein sequence ID" value="KAK7676333.1"/>
    <property type="molecule type" value="Genomic_DNA"/>
</dbReference>
<organism evidence="2 3">
    <name type="scientific">Cerrena zonata</name>
    <dbReference type="NCBI Taxonomy" id="2478898"/>
    <lineage>
        <taxon>Eukaryota</taxon>
        <taxon>Fungi</taxon>
        <taxon>Dikarya</taxon>
        <taxon>Basidiomycota</taxon>
        <taxon>Agaricomycotina</taxon>
        <taxon>Agaricomycetes</taxon>
        <taxon>Polyporales</taxon>
        <taxon>Cerrenaceae</taxon>
        <taxon>Cerrena</taxon>
    </lineage>
</organism>
<dbReference type="Pfam" id="PF07714">
    <property type="entry name" value="PK_Tyr_Ser-Thr"/>
    <property type="match status" value="1"/>
</dbReference>
<dbReference type="PROSITE" id="PS50011">
    <property type="entry name" value="PROTEIN_KINASE_DOM"/>
    <property type="match status" value="1"/>
</dbReference>
<dbReference type="InterPro" id="IPR008266">
    <property type="entry name" value="Tyr_kinase_AS"/>
</dbReference>
<dbReference type="InterPro" id="IPR000719">
    <property type="entry name" value="Prot_kinase_dom"/>
</dbReference>
<keyword evidence="3" id="KW-1185">Reference proteome</keyword>